<protein>
    <submittedName>
        <fullName evidence="6">Ler DNA-binding protein H-NS</fullName>
    </submittedName>
</protein>
<dbReference type="eggNOG" id="COG2916">
    <property type="taxonomic scope" value="Bacteria"/>
</dbReference>
<keyword evidence="4 6" id="KW-0238">DNA-binding</keyword>
<name>D8IZM8_HERSS</name>
<evidence type="ECO:0000256" key="3">
    <source>
        <dbReference type="ARBA" id="ARBA00022490"/>
    </source>
</evidence>
<evidence type="ECO:0000259" key="5">
    <source>
        <dbReference type="Pfam" id="PF00816"/>
    </source>
</evidence>
<gene>
    <name evidence="6" type="primary">hns</name>
    <name evidence="6" type="ordered locus">Hsero_2876</name>
</gene>
<evidence type="ECO:0000256" key="4">
    <source>
        <dbReference type="ARBA" id="ARBA00023125"/>
    </source>
</evidence>
<dbReference type="EMBL" id="CP002039">
    <property type="protein sequence ID" value="ADJ64368.1"/>
    <property type="molecule type" value="Genomic_DNA"/>
</dbReference>
<feature type="domain" description="DNA-binding protein H-NS-like C-terminal" evidence="5">
    <location>
        <begin position="72"/>
        <end position="93"/>
    </location>
</feature>
<evidence type="ECO:0000256" key="1">
    <source>
        <dbReference type="ARBA" id="ARBA00004453"/>
    </source>
</evidence>
<dbReference type="Proteomes" id="UP000000329">
    <property type="component" value="Chromosome"/>
</dbReference>
<dbReference type="HOGENOM" id="CLU_117503_6_0_4"/>
<evidence type="ECO:0000256" key="2">
    <source>
        <dbReference type="ARBA" id="ARBA00010610"/>
    </source>
</evidence>
<comment type="similarity">
    <text evidence="2">Belongs to the histone-like protein H-NS family.</text>
</comment>
<dbReference type="RefSeq" id="WP_013234841.1">
    <property type="nucleotide sequence ID" value="NC_014323.1"/>
</dbReference>
<dbReference type="OrthoDB" id="5297879at2"/>
<evidence type="ECO:0000313" key="7">
    <source>
        <dbReference type="Proteomes" id="UP000000329"/>
    </source>
</evidence>
<comment type="subcellular location">
    <subcellularLocation>
        <location evidence="1">Cytoplasm</location>
        <location evidence="1">Nucleoid</location>
    </subcellularLocation>
</comment>
<dbReference type="GO" id="GO:0003677">
    <property type="term" value="F:DNA binding"/>
    <property type="evidence" value="ECO:0007669"/>
    <property type="project" value="UniProtKB-KW"/>
</dbReference>
<dbReference type="SUPFAM" id="SSF81273">
    <property type="entry name" value="H-NS histone-like proteins"/>
    <property type="match status" value="1"/>
</dbReference>
<sequence>MANSELAKLLAQQEELAQKIEEARAKEREPIIEQIKALIALHNITLKELGFKSKSGKAGKASAGKTTLPALYQNEDGLTWSGRGRIPLWLKDKNGEVSERLKKKYLISQDQEQQ</sequence>
<dbReference type="GeneID" id="29394053"/>
<dbReference type="KEGG" id="hse:Hsero_2876"/>
<reference evidence="6 7" key="1">
    <citation type="submission" date="2010-04" db="EMBL/GenBank/DDBJ databases">
        <title>The genome of Herbaspirillum seropedicae SmR1, an endophytic, nitrogen-fixing, plant-growth promoting beta-Proteobacteria.</title>
        <authorList>
            <person name="Pedrosa F.O."/>
            <person name="Monteiro R.A."/>
            <person name="Wassem R."/>
            <person name="Cruz L.M."/>
            <person name="Ayub R.A."/>
            <person name="Colauto N.B."/>
            <person name="Fernandez M.A."/>
            <person name="Fungaro M.H.P."/>
            <person name="Grisard E.C."/>
            <person name="Hungria M."/>
            <person name="Madeira H.M.F."/>
            <person name="Nodari R.O."/>
            <person name="Osaku C.A."/>
            <person name="Petzl-Erler M.L."/>
            <person name="Terenzi H."/>
            <person name="Vieira L.G.E."/>
            <person name="Almeida M.I.M."/>
            <person name="Alves L.R."/>
            <person name="Arantes O.M.N."/>
            <person name="Balsanelli E."/>
            <person name="Barcellos F.G."/>
            <person name="Baura V.A."/>
            <person name="Binde D.R."/>
            <person name="Campo R.J."/>
            <person name="Chubatsu L.S."/>
            <person name="Chueire L.M.O."/>
            <person name="Ciferri R.R."/>
            <person name="Correa L.C."/>
            <person name="da Conceicao Silva J.L."/>
            <person name="Dabul A.N.G."/>
            <person name="Dambros B.P."/>
            <person name="Faoro H."/>
            <person name="Favetti A."/>
            <person name="Friedermann G."/>
            <person name="Furlaneto M.C."/>
            <person name="Gasques L.S."/>
            <person name="Gimenes C.C.T."/>
            <person name="Gioppo N.M.R."/>
            <person name="Glienke-Blanco C."/>
            <person name="Godoy L.P."/>
            <person name="Guerra M.P."/>
            <person name="Karp S."/>
            <person name="Kava-Cordeiro V."/>
            <person name="Margarido V.P."/>
            <person name="Mathioni S.M."/>
            <person name="Menck-Soares M.A."/>
            <person name="Murace N.K."/>
            <person name="Nicolas M.F."/>
            <person name="Oliveira C.E.C."/>
            <person name="Pagnan N.A.B."/>
            <person name="Pamphile J.A."/>
            <person name="Patussi E.V."/>
            <person name="Pereira L.F.P."/>
            <person name="Pereira-Ferrari L."/>
            <person name="Pinto F.G.S."/>
            <person name="Precoma C."/>
            <person name="Prioli A.J."/>
            <person name="Prioli S.M.A.P."/>
            <person name="Raittz R.T."/>
            <person name="Ramos H.J.O."/>
            <person name="Ribeiro E.M.S.F."/>
            <person name="Rigo L.U."/>
            <person name="Rocha C.L.M.S.C."/>
            <person name="Rocha S.N."/>
            <person name="Santos K."/>
            <person name="Satori D."/>
            <person name="Silva A.G."/>
            <person name="Simao R.C.G."/>
            <person name="Soares M.A.M."/>
            <person name="Souza E.M."/>
            <person name="Steffens M.B.R."/>
            <person name="Steindel M."/>
            <person name="Tadra-Sfeir M.Z."/>
            <person name="Takahashi E.K."/>
            <person name="Torres R.A."/>
            <person name="Valle J.S."/>
            <person name="Vernal J.I."/>
            <person name="Vilas-Boas L.A."/>
            <person name="Watanabe M.A.E."/>
            <person name="Weiss V.A."/>
            <person name="Yates M.A."/>
            <person name="Souza E.M."/>
        </authorList>
    </citation>
    <scope>NUCLEOTIDE SEQUENCE [LARGE SCALE GENOMIC DNA]</scope>
    <source>
        <strain evidence="6 7">SmR1</strain>
    </source>
</reference>
<dbReference type="PANTHER" id="PTHR38097">
    <property type="match status" value="1"/>
</dbReference>
<evidence type="ECO:0000313" key="6">
    <source>
        <dbReference type="EMBL" id="ADJ64368.1"/>
    </source>
</evidence>
<dbReference type="STRING" id="757424.Hsero_2876"/>
<dbReference type="Gene3D" id="4.10.430.10">
    <property type="entry name" value="Histone-like protein H-NS, C-terminal domain"/>
    <property type="match status" value="1"/>
</dbReference>
<dbReference type="PANTHER" id="PTHR38097:SF2">
    <property type="entry name" value="DNA-BINDING PROTEIN STPA"/>
    <property type="match status" value="1"/>
</dbReference>
<dbReference type="GO" id="GO:0009295">
    <property type="term" value="C:nucleoid"/>
    <property type="evidence" value="ECO:0007669"/>
    <property type="project" value="UniProtKB-SubCell"/>
</dbReference>
<keyword evidence="7" id="KW-1185">Reference proteome</keyword>
<dbReference type="Pfam" id="PF00816">
    <property type="entry name" value="Histone_HNS"/>
    <property type="match status" value="1"/>
</dbReference>
<dbReference type="InterPro" id="IPR037150">
    <property type="entry name" value="H-NS_C_dom_sf"/>
</dbReference>
<organism evidence="6 7">
    <name type="scientific">Herbaspirillum seropedicae (strain SmR1)</name>
    <dbReference type="NCBI Taxonomy" id="757424"/>
    <lineage>
        <taxon>Bacteria</taxon>
        <taxon>Pseudomonadati</taxon>
        <taxon>Pseudomonadota</taxon>
        <taxon>Betaproteobacteria</taxon>
        <taxon>Burkholderiales</taxon>
        <taxon>Oxalobacteraceae</taxon>
        <taxon>Herbaspirillum</taxon>
    </lineage>
</organism>
<dbReference type="InterPro" id="IPR027444">
    <property type="entry name" value="H-NS_C_dom"/>
</dbReference>
<keyword evidence="3" id="KW-0963">Cytoplasm</keyword>
<proteinExistence type="inferred from homology"/>
<dbReference type="AlphaFoldDB" id="D8IZM8"/>
<accession>D8IZM8</accession>